<dbReference type="Pfam" id="PF00534">
    <property type="entry name" value="Glycos_transf_1"/>
    <property type="match status" value="1"/>
</dbReference>
<evidence type="ECO:0000259" key="5">
    <source>
        <dbReference type="Pfam" id="PF13439"/>
    </source>
</evidence>
<dbReference type="InterPro" id="IPR001296">
    <property type="entry name" value="Glyco_trans_1"/>
</dbReference>
<dbReference type="SUPFAM" id="SSF53756">
    <property type="entry name" value="UDP-Glycosyltransferase/glycogen phosphorylase"/>
    <property type="match status" value="1"/>
</dbReference>
<keyword evidence="2 6" id="KW-0808">Transferase</keyword>
<accession>A0ABW2CSP1</accession>
<evidence type="ECO:0000313" key="7">
    <source>
        <dbReference type="Proteomes" id="UP001596380"/>
    </source>
</evidence>
<dbReference type="PANTHER" id="PTHR45947">
    <property type="entry name" value="SULFOQUINOVOSYL TRANSFERASE SQD2"/>
    <property type="match status" value="1"/>
</dbReference>
<dbReference type="InterPro" id="IPR028098">
    <property type="entry name" value="Glyco_trans_4-like_N"/>
</dbReference>
<feature type="domain" description="Glycosyltransferase subfamily 4-like N-terminal" evidence="5">
    <location>
        <begin position="15"/>
        <end position="171"/>
    </location>
</feature>
<dbReference type="Proteomes" id="UP001596380">
    <property type="component" value="Unassembled WGS sequence"/>
</dbReference>
<feature type="domain" description="Glycosyl transferase family 1" evidence="4">
    <location>
        <begin position="181"/>
        <end position="296"/>
    </location>
</feature>
<dbReference type="InterPro" id="IPR050194">
    <property type="entry name" value="Glycosyltransferase_grp1"/>
</dbReference>
<dbReference type="Pfam" id="PF13439">
    <property type="entry name" value="Glyco_transf_4"/>
    <property type="match status" value="1"/>
</dbReference>
<dbReference type="Gene3D" id="3.40.50.2000">
    <property type="entry name" value="Glycogen Phosphorylase B"/>
    <property type="match status" value="2"/>
</dbReference>
<dbReference type="PANTHER" id="PTHR45947:SF3">
    <property type="entry name" value="SULFOQUINOVOSYL TRANSFERASE SQD2"/>
    <property type="match status" value="1"/>
</dbReference>
<feature type="compositionally biased region" description="Basic and acidic residues" evidence="3">
    <location>
        <begin position="360"/>
        <end position="381"/>
    </location>
</feature>
<dbReference type="EMBL" id="JBHSXS010000030">
    <property type="protein sequence ID" value="MFC6884767.1"/>
    <property type="molecule type" value="Genomic_DNA"/>
</dbReference>
<name>A0ABW2CSP1_9ACTN</name>
<evidence type="ECO:0000256" key="1">
    <source>
        <dbReference type="ARBA" id="ARBA00022676"/>
    </source>
</evidence>
<organism evidence="6 7">
    <name type="scientific">Actinomadura yumaensis</name>
    <dbReference type="NCBI Taxonomy" id="111807"/>
    <lineage>
        <taxon>Bacteria</taxon>
        <taxon>Bacillati</taxon>
        <taxon>Actinomycetota</taxon>
        <taxon>Actinomycetes</taxon>
        <taxon>Streptosporangiales</taxon>
        <taxon>Thermomonosporaceae</taxon>
        <taxon>Actinomadura</taxon>
    </lineage>
</organism>
<dbReference type="GO" id="GO:0016757">
    <property type="term" value="F:glycosyltransferase activity"/>
    <property type="evidence" value="ECO:0007669"/>
    <property type="project" value="UniProtKB-KW"/>
</dbReference>
<evidence type="ECO:0000256" key="3">
    <source>
        <dbReference type="SAM" id="MobiDB-lite"/>
    </source>
</evidence>
<evidence type="ECO:0000259" key="4">
    <source>
        <dbReference type="Pfam" id="PF00534"/>
    </source>
</evidence>
<dbReference type="EC" id="2.4.-.-" evidence="6"/>
<comment type="caution">
    <text evidence="6">The sequence shown here is derived from an EMBL/GenBank/DDBJ whole genome shotgun (WGS) entry which is preliminary data.</text>
</comment>
<protein>
    <submittedName>
        <fullName evidence="6">Glycosyltransferase</fullName>
        <ecNumber evidence="6">2.4.-.-</ecNumber>
    </submittedName>
</protein>
<evidence type="ECO:0000313" key="6">
    <source>
        <dbReference type="EMBL" id="MFC6884767.1"/>
    </source>
</evidence>
<gene>
    <name evidence="6" type="ORF">ACFQKB_33760</name>
</gene>
<evidence type="ECO:0000256" key="2">
    <source>
        <dbReference type="ARBA" id="ARBA00022679"/>
    </source>
</evidence>
<keyword evidence="1 6" id="KW-0328">Glycosyltransferase</keyword>
<feature type="region of interest" description="Disordered" evidence="3">
    <location>
        <begin position="359"/>
        <end position="389"/>
    </location>
</feature>
<reference evidence="7" key="1">
    <citation type="journal article" date="2019" name="Int. J. Syst. Evol. Microbiol.">
        <title>The Global Catalogue of Microorganisms (GCM) 10K type strain sequencing project: providing services to taxonomists for standard genome sequencing and annotation.</title>
        <authorList>
            <consortium name="The Broad Institute Genomics Platform"/>
            <consortium name="The Broad Institute Genome Sequencing Center for Infectious Disease"/>
            <person name="Wu L."/>
            <person name="Ma J."/>
        </authorList>
    </citation>
    <scope>NUCLEOTIDE SEQUENCE [LARGE SCALE GENOMIC DNA]</scope>
    <source>
        <strain evidence="7">JCM 3369</strain>
    </source>
</reference>
<sequence length="389" mass="41184">MTARVLHVITGLDHGGAERQLLLLLRHLPARCEVATLTSGGALAGAVLAAGVPLHEIAMRGNRDPRALPRLVRLMRRGRYDAVHTHLYRSCVYGRIAARLAGVPRVIATEHSLGDGHIEGRRTTAGVRLLYRATERLGSATVAVSPTVARRLGDWGVPASRVVVVPNGIDAAAFAYDPGARERVRERYGIGPGEFVAGAVGRLVPTKRFDLLIEAFAEVPDGRLLLVGDGPERTALEALARERGARVTFTGGTADVAGALSAMDLYAAPSTQETFGLSVLEALASGLPALYTACPALDDLPPDLAPSAHRLPTLLPVWITALRHWAGRGAARTGARPGPPPAVAHYAITAHAARLADLYTARDGDGAGAEPTERDRDERRTAVTQAPRP</sequence>
<proteinExistence type="predicted"/>
<keyword evidence="7" id="KW-1185">Reference proteome</keyword>
<dbReference type="RefSeq" id="WP_160821100.1">
    <property type="nucleotide sequence ID" value="NZ_JBHSXE010000001.1"/>
</dbReference>